<evidence type="ECO:0000256" key="1">
    <source>
        <dbReference type="ARBA" id="ARBA00022603"/>
    </source>
</evidence>
<protein>
    <recommendedName>
        <fullName evidence="5">Release factor glutamine methyltransferase</fullName>
        <shortName evidence="5">RF MTase</shortName>
        <ecNumber evidence="5">2.1.1.297</ecNumber>
    </recommendedName>
    <alternativeName>
        <fullName evidence="5">N5-glutamine methyltransferase PrmC</fullName>
    </alternativeName>
    <alternativeName>
        <fullName evidence="5">Protein-(glutamine-N5) MTase PrmC</fullName>
    </alternativeName>
    <alternativeName>
        <fullName evidence="5">Protein-glutamine N-methyltransferase PrmC</fullName>
    </alternativeName>
</protein>
<organism evidence="8 9">
    <name type="scientific">Croceitalea rosinachiae</name>
    <dbReference type="NCBI Taxonomy" id="3075596"/>
    <lineage>
        <taxon>Bacteria</taxon>
        <taxon>Pseudomonadati</taxon>
        <taxon>Bacteroidota</taxon>
        <taxon>Flavobacteriia</taxon>
        <taxon>Flavobacteriales</taxon>
        <taxon>Flavobacteriaceae</taxon>
        <taxon>Croceitalea</taxon>
    </lineage>
</organism>
<keyword evidence="1 5" id="KW-0489">Methyltransferase</keyword>
<accession>A0ABU3ABH5</accession>
<dbReference type="InterPro" id="IPR050320">
    <property type="entry name" value="N5-glutamine_MTase"/>
</dbReference>
<dbReference type="EC" id="2.1.1.297" evidence="5"/>
<feature type="binding site" evidence="5">
    <location>
        <begin position="187"/>
        <end position="190"/>
    </location>
    <ligand>
        <name>substrate</name>
    </ligand>
</feature>
<dbReference type="CDD" id="cd02440">
    <property type="entry name" value="AdoMet_MTases"/>
    <property type="match status" value="1"/>
</dbReference>
<keyword evidence="9" id="KW-1185">Reference proteome</keyword>
<keyword evidence="2 5" id="KW-0808">Transferase</keyword>
<evidence type="ECO:0000259" key="6">
    <source>
        <dbReference type="Pfam" id="PF05175"/>
    </source>
</evidence>
<dbReference type="InterPro" id="IPR007848">
    <property type="entry name" value="Small_mtfrase_dom"/>
</dbReference>
<dbReference type="InterPro" id="IPR029063">
    <property type="entry name" value="SAM-dependent_MTases_sf"/>
</dbReference>
<evidence type="ECO:0000256" key="5">
    <source>
        <dbReference type="HAMAP-Rule" id="MF_02126"/>
    </source>
</evidence>
<evidence type="ECO:0000256" key="4">
    <source>
        <dbReference type="ARBA" id="ARBA00048391"/>
    </source>
</evidence>
<feature type="binding site" evidence="5">
    <location>
        <begin position="122"/>
        <end position="126"/>
    </location>
    <ligand>
        <name>S-adenosyl-L-methionine</name>
        <dbReference type="ChEBI" id="CHEBI:59789"/>
    </ligand>
</feature>
<comment type="function">
    <text evidence="5">Methylates the class 1 translation termination release factors RF1/PrfA and RF2/PrfB on the glutamine residue of the universally conserved GGQ motif.</text>
</comment>
<proteinExistence type="inferred from homology"/>
<dbReference type="InterPro" id="IPR002052">
    <property type="entry name" value="DNA_methylase_N6_adenine_CS"/>
</dbReference>
<dbReference type="RefSeq" id="WP_311350819.1">
    <property type="nucleotide sequence ID" value="NZ_JAVRHR010000002.1"/>
</dbReference>
<feature type="domain" description="Methyltransferase small" evidence="6">
    <location>
        <begin position="114"/>
        <end position="197"/>
    </location>
</feature>
<dbReference type="Proteomes" id="UP001255246">
    <property type="component" value="Unassembled WGS sequence"/>
</dbReference>
<dbReference type="EMBL" id="JAVRHR010000002">
    <property type="protein sequence ID" value="MDT0607260.1"/>
    <property type="molecule type" value="Genomic_DNA"/>
</dbReference>
<comment type="similarity">
    <text evidence="5">Belongs to the protein N5-glutamine methyltransferase family. PrmC subfamily.</text>
</comment>
<dbReference type="Pfam" id="PF05175">
    <property type="entry name" value="MTS"/>
    <property type="match status" value="1"/>
</dbReference>
<sequence>MQLSEIKNIFHKELLELYPKEEIDSFFYQSIEHFLKLERFVLVMQPNLALTKDEERPLFETLARLNQEEPLQYIFGRAYFMDLTLKVNGNTLIPRPETEELVQWIISETKNHKPQIRILDIGTGSGCIAISLAKAFPKAKVYALDISKEALQIAKENAVSNGVFIEFIQADILNFNLDLTFDIVVSNPPYVRELEKKKIQNNVKKHEPEIALFVPDNDPLLFYKAIGEFANSNLGEKGNLYLEINQYLGSETKSLLENQNFIKIEVKKDIFENNRMLKCQKMD</sequence>
<name>A0ABU3ABH5_9FLAO</name>
<dbReference type="Gene3D" id="1.10.8.10">
    <property type="entry name" value="DNA helicase RuvA subunit, C-terminal domain"/>
    <property type="match status" value="1"/>
</dbReference>
<dbReference type="Pfam" id="PF17827">
    <property type="entry name" value="PrmC_N"/>
    <property type="match status" value="1"/>
</dbReference>
<evidence type="ECO:0000256" key="3">
    <source>
        <dbReference type="ARBA" id="ARBA00022691"/>
    </source>
</evidence>
<dbReference type="SUPFAM" id="SSF53335">
    <property type="entry name" value="S-adenosyl-L-methionine-dependent methyltransferases"/>
    <property type="match status" value="1"/>
</dbReference>
<dbReference type="InterPro" id="IPR004556">
    <property type="entry name" value="HemK-like"/>
</dbReference>
<comment type="caution">
    <text evidence="5">Lacks conserved residue(s) required for the propagation of feature annotation.</text>
</comment>
<reference evidence="8 9" key="1">
    <citation type="submission" date="2023-09" db="EMBL/GenBank/DDBJ databases">
        <authorList>
            <person name="Rey-Velasco X."/>
        </authorList>
    </citation>
    <scope>NUCLEOTIDE SEQUENCE [LARGE SCALE GENOMIC DNA]</scope>
    <source>
        <strain evidence="8 9">F388</strain>
    </source>
</reference>
<feature type="binding site" evidence="5">
    <location>
        <position position="145"/>
    </location>
    <ligand>
        <name>S-adenosyl-L-methionine</name>
        <dbReference type="ChEBI" id="CHEBI:59789"/>
    </ligand>
</feature>
<dbReference type="PANTHER" id="PTHR18895:SF74">
    <property type="entry name" value="MTRF1L RELEASE FACTOR GLUTAMINE METHYLTRANSFERASE"/>
    <property type="match status" value="1"/>
</dbReference>
<feature type="domain" description="Release factor glutamine methyltransferase N-terminal" evidence="7">
    <location>
        <begin position="31"/>
        <end position="76"/>
    </location>
</feature>
<dbReference type="InterPro" id="IPR019874">
    <property type="entry name" value="RF_methyltr_PrmC"/>
</dbReference>
<dbReference type="HAMAP" id="MF_02126">
    <property type="entry name" value="RF_methyltr_PrmC"/>
    <property type="match status" value="1"/>
</dbReference>
<evidence type="ECO:0000259" key="7">
    <source>
        <dbReference type="Pfam" id="PF17827"/>
    </source>
</evidence>
<comment type="caution">
    <text evidence="8">The sequence shown here is derived from an EMBL/GenBank/DDBJ whole genome shotgun (WGS) entry which is preliminary data.</text>
</comment>
<dbReference type="NCBIfam" id="TIGR00536">
    <property type="entry name" value="hemK_fam"/>
    <property type="match status" value="1"/>
</dbReference>
<dbReference type="InterPro" id="IPR040758">
    <property type="entry name" value="PrmC_N"/>
</dbReference>
<keyword evidence="3 5" id="KW-0949">S-adenosyl-L-methionine</keyword>
<dbReference type="GO" id="GO:0032259">
    <property type="term" value="P:methylation"/>
    <property type="evidence" value="ECO:0007669"/>
    <property type="project" value="UniProtKB-KW"/>
</dbReference>
<comment type="catalytic activity">
    <reaction evidence="4 5">
        <text>L-glutaminyl-[peptide chain release factor] + S-adenosyl-L-methionine = N(5)-methyl-L-glutaminyl-[peptide chain release factor] + S-adenosyl-L-homocysteine + H(+)</text>
        <dbReference type="Rhea" id="RHEA:42896"/>
        <dbReference type="Rhea" id="RHEA-COMP:10271"/>
        <dbReference type="Rhea" id="RHEA-COMP:10272"/>
        <dbReference type="ChEBI" id="CHEBI:15378"/>
        <dbReference type="ChEBI" id="CHEBI:30011"/>
        <dbReference type="ChEBI" id="CHEBI:57856"/>
        <dbReference type="ChEBI" id="CHEBI:59789"/>
        <dbReference type="ChEBI" id="CHEBI:61891"/>
        <dbReference type="EC" id="2.1.1.297"/>
    </reaction>
</comment>
<feature type="binding site" evidence="5">
    <location>
        <position position="187"/>
    </location>
    <ligand>
        <name>S-adenosyl-L-methionine</name>
        <dbReference type="ChEBI" id="CHEBI:59789"/>
    </ligand>
</feature>
<dbReference type="PROSITE" id="PS00092">
    <property type="entry name" value="N6_MTASE"/>
    <property type="match status" value="1"/>
</dbReference>
<gene>
    <name evidence="5 8" type="primary">prmC</name>
    <name evidence="8" type="ORF">RM706_09475</name>
</gene>
<dbReference type="PANTHER" id="PTHR18895">
    <property type="entry name" value="HEMK METHYLTRANSFERASE"/>
    <property type="match status" value="1"/>
</dbReference>
<dbReference type="GO" id="GO:0102559">
    <property type="term" value="F:peptide chain release factor N(5)-glutamine methyltransferase activity"/>
    <property type="evidence" value="ECO:0007669"/>
    <property type="project" value="UniProtKB-EC"/>
</dbReference>
<evidence type="ECO:0000313" key="9">
    <source>
        <dbReference type="Proteomes" id="UP001255246"/>
    </source>
</evidence>
<evidence type="ECO:0000313" key="8">
    <source>
        <dbReference type="EMBL" id="MDT0607260.1"/>
    </source>
</evidence>
<evidence type="ECO:0000256" key="2">
    <source>
        <dbReference type="ARBA" id="ARBA00022679"/>
    </source>
</evidence>
<dbReference type="NCBIfam" id="TIGR03534">
    <property type="entry name" value="RF_mod_PrmC"/>
    <property type="match status" value="1"/>
</dbReference>
<dbReference type="Gene3D" id="3.40.50.150">
    <property type="entry name" value="Vaccinia Virus protein VP39"/>
    <property type="match status" value="1"/>
</dbReference>